<accession>A0A1F5YQZ8</accession>
<reference evidence="1 2" key="1">
    <citation type="journal article" date="2016" name="Nat. Commun.">
        <title>Thousands of microbial genomes shed light on interconnected biogeochemical processes in an aquifer system.</title>
        <authorList>
            <person name="Anantharaman K."/>
            <person name="Brown C.T."/>
            <person name="Hug L.A."/>
            <person name="Sharon I."/>
            <person name="Castelle C.J."/>
            <person name="Probst A.J."/>
            <person name="Thomas B.C."/>
            <person name="Singh A."/>
            <person name="Wilkins M.J."/>
            <person name="Karaoz U."/>
            <person name="Brodie E.L."/>
            <person name="Williams K.H."/>
            <person name="Hubbard S.S."/>
            <person name="Banfield J.F."/>
        </authorList>
    </citation>
    <scope>NUCLEOTIDE SEQUENCE [LARGE SCALE GENOMIC DNA]</scope>
</reference>
<name>A0A1F5YQZ8_9BACT</name>
<comment type="caution">
    <text evidence="1">The sequence shown here is derived from an EMBL/GenBank/DDBJ whole genome shotgun (WGS) entry which is preliminary data.</text>
</comment>
<organism evidence="1 2">
    <name type="scientific">Candidatus Gottesmanbacteria bacterium RBG_16_52_11</name>
    <dbReference type="NCBI Taxonomy" id="1798374"/>
    <lineage>
        <taxon>Bacteria</taxon>
        <taxon>Candidatus Gottesmaniibacteriota</taxon>
    </lineage>
</organism>
<dbReference type="STRING" id="1798374.A2Z33_01870"/>
<dbReference type="EMBL" id="MFJD01000007">
    <property type="protein sequence ID" value="OGG02525.1"/>
    <property type="molecule type" value="Genomic_DNA"/>
</dbReference>
<dbReference type="AlphaFoldDB" id="A0A1F5YQZ8"/>
<dbReference type="Proteomes" id="UP000178448">
    <property type="component" value="Unassembled WGS sequence"/>
</dbReference>
<evidence type="ECO:0000313" key="2">
    <source>
        <dbReference type="Proteomes" id="UP000178448"/>
    </source>
</evidence>
<sequence>MPKTAEFPRIILLDYPEGRHVLRANNILGIVSNLDIRADSSRPGVTNPDRMVVGRIKRPRSEDRNFTVPPVYLVGLNELVESSAYSWERRSDDSWWVLTVRTPEREYAARFDTDGHMRATVATKLTGELNDDQWKPPLFLTSDGSASDMGNNPEYSVLFVGFTELSRAGGHRAMEVVSPGSASLQAADIPSGFSESA</sequence>
<protein>
    <submittedName>
        <fullName evidence="1">Uncharacterized protein</fullName>
    </submittedName>
</protein>
<gene>
    <name evidence="1" type="ORF">A2Z33_01870</name>
</gene>
<evidence type="ECO:0000313" key="1">
    <source>
        <dbReference type="EMBL" id="OGG02525.1"/>
    </source>
</evidence>
<proteinExistence type="predicted"/>